<dbReference type="EMBL" id="CAIH01000060">
    <property type="protein sequence ID" value="CCH91491.1"/>
    <property type="molecule type" value="Genomic_DNA"/>
</dbReference>
<accession>A0A822L5A8</accession>
<dbReference type="Proteomes" id="UP000005806">
    <property type="component" value="Unassembled WGS sequence"/>
</dbReference>
<protein>
    <submittedName>
        <fullName evidence="1">Uncharacterized protein</fullName>
    </submittedName>
</protein>
<reference evidence="1 2" key="1">
    <citation type="submission" date="2012-04" db="EMBL/GenBank/DDBJ databases">
        <authorList>
            <person name="Genoscope - CEA"/>
        </authorList>
    </citation>
    <scope>NUCLEOTIDE SEQUENCE [LARGE SCALE GENOMIC DNA]</scope>
    <source>
        <strain evidence="1 2">9432</strain>
    </source>
</reference>
<comment type="caution">
    <text evidence="1">The sequence shown here is derived from an EMBL/GenBank/DDBJ whole genome shotgun (WGS) entry which is preliminary data.</text>
</comment>
<dbReference type="AlphaFoldDB" id="A0A822L5A8"/>
<evidence type="ECO:0000313" key="1">
    <source>
        <dbReference type="EMBL" id="CCH91491.1"/>
    </source>
</evidence>
<organism evidence="1 2">
    <name type="scientific">Microcystis aeruginosa PCC 9432</name>
    <dbReference type="NCBI Taxonomy" id="1160280"/>
    <lineage>
        <taxon>Bacteria</taxon>
        <taxon>Bacillati</taxon>
        <taxon>Cyanobacteriota</taxon>
        <taxon>Cyanophyceae</taxon>
        <taxon>Oscillatoriophycideae</taxon>
        <taxon>Chroococcales</taxon>
        <taxon>Microcystaceae</taxon>
        <taxon>Microcystis</taxon>
    </lineage>
</organism>
<proteinExistence type="predicted"/>
<evidence type="ECO:0000313" key="2">
    <source>
        <dbReference type="Proteomes" id="UP000005806"/>
    </source>
</evidence>
<name>A0A822L5A8_MICAE</name>
<gene>
    <name evidence="1" type="ORF">MICCA_1520027</name>
</gene>
<sequence>MIHPENSDQTLILIAFYWLHPTQGESHSLPCQLGNKTRNPSFIKVF</sequence>